<evidence type="ECO:0000259" key="3">
    <source>
        <dbReference type="Pfam" id="PF02525"/>
    </source>
</evidence>
<accession>A0A0U4WMQ8</accession>
<organism evidence="4 5">
    <name type="scientific">Pseudomonas oryzihabitans</name>
    <dbReference type="NCBI Taxonomy" id="47885"/>
    <lineage>
        <taxon>Bacteria</taxon>
        <taxon>Pseudomonadati</taxon>
        <taxon>Pseudomonadota</taxon>
        <taxon>Gammaproteobacteria</taxon>
        <taxon>Pseudomonadales</taxon>
        <taxon>Pseudomonadaceae</taxon>
        <taxon>Pseudomonas</taxon>
    </lineage>
</organism>
<dbReference type="RefSeq" id="WP_059315891.1">
    <property type="nucleotide sequence ID" value="NZ_CP013987.1"/>
</dbReference>
<sequence>MAVAEARGATPLEGDGRRLLVIQGNPKSTSFCQSLADAYVQGAQASGQVVRQLKLADAQFDPVLREGYDLSQTLEPDLLEAQRQIHWAEHLVFIYPVWWNGLPAVLAGFLERVLQPGFAFAQRDQTWGGEPLLTGRSAELLVTSDTPPSPWQRLRNQAPHRQVIQEGLEACGIQVLQVHEYSPVRAADEEQRLRWLQEVERLGRNE</sequence>
<evidence type="ECO:0000256" key="2">
    <source>
        <dbReference type="ARBA" id="ARBA00023002"/>
    </source>
</evidence>
<dbReference type="EMBL" id="CP013987">
    <property type="protein sequence ID" value="ALZ85772.1"/>
    <property type="molecule type" value="Genomic_DNA"/>
</dbReference>
<dbReference type="Proteomes" id="UP000064137">
    <property type="component" value="Chromosome"/>
</dbReference>
<dbReference type="OrthoDB" id="9798454at2"/>
<dbReference type="AlphaFoldDB" id="A0A0U4WMQ8"/>
<dbReference type="GO" id="GO:0003955">
    <property type="term" value="F:NAD(P)H dehydrogenase (quinone) activity"/>
    <property type="evidence" value="ECO:0007669"/>
    <property type="project" value="TreeGrafter"/>
</dbReference>
<dbReference type="GO" id="GO:0005829">
    <property type="term" value="C:cytosol"/>
    <property type="evidence" value="ECO:0007669"/>
    <property type="project" value="TreeGrafter"/>
</dbReference>
<dbReference type="SUPFAM" id="SSF52218">
    <property type="entry name" value="Flavoproteins"/>
    <property type="match status" value="1"/>
</dbReference>
<reference evidence="4 5" key="1">
    <citation type="submission" date="2016-01" db="EMBL/GenBank/DDBJ databases">
        <title>Annotation of Pseudomonas oryzihabitans USDA-ARS-USMARC-56511.</title>
        <authorList>
            <person name="Harhay G.P."/>
            <person name="Harhay D.M."/>
            <person name="Smith T.P.L."/>
            <person name="Bono J.L."/>
            <person name="Heaton M.P."/>
            <person name="Clawson M.L."/>
            <person name="Chitko-Mckown C.G."/>
            <person name="Capik S.F."/>
            <person name="DeDonder K.D."/>
            <person name="Apley M.D."/>
            <person name="Lubbers B.V."/>
            <person name="White B.J."/>
            <person name="Larson R.L."/>
        </authorList>
    </citation>
    <scope>NUCLEOTIDE SEQUENCE [LARGE SCALE GENOMIC DNA]</scope>
    <source>
        <strain evidence="4 5">USDA-ARS-USMARC-56511</strain>
    </source>
</reference>
<dbReference type="PANTHER" id="PTHR10204:SF34">
    <property type="entry name" value="NAD(P)H DEHYDROGENASE [QUINONE] 1 ISOFORM 1"/>
    <property type="match status" value="1"/>
</dbReference>
<dbReference type="KEGG" id="por:APT59_16750"/>
<dbReference type="Pfam" id="PF02525">
    <property type="entry name" value="Flavodoxin_2"/>
    <property type="match status" value="1"/>
</dbReference>
<dbReference type="InterPro" id="IPR029039">
    <property type="entry name" value="Flavoprotein-like_sf"/>
</dbReference>
<dbReference type="PANTHER" id="PTHR10204">
    <property type="entry name" value="NAD P H OXIDOREDUCTASE-RELATED"/>
    <property type="match status" value="1"/>
</dbReference>
<evidence type="ECO:0000256" key="1">
    <source>
        <dbReference type="ARBA" id="ARBA00006252"/>
    </source>
</evidence>
<keyword evidence="2" id="KW-0560">Oxidoreductase</keyword>
<comment type="similarity">
    <text evidence="1">Belongs to the NAD(P)H dehydrogenase (quinone) family.</text>
</comment>
<evidence type="ECO:0000313" key="4">
    <source>
        <dbReference type="EMBL" id="ALZ85772.1"/>
    </source>
</evidence>
<proteinExistence type="inferred from homology"/>
<protein>
    <submittedName>
        <fullName evidence="4">NAD(P)H dehydrogenase</fullName>
    </submittedName>
</protein>
<evidence type="ECO:0000313" key="5">
    <source>
        <dbReference type="Proteomes" id="UP000064137"/>
    </source>
</evidence>
<dbReference type="InterPro" id="IPR051545">
    <property type="entry name" value="NAD(P)H_dehydrogenase_qn"/>
</dbReference>
<feature type="domain" description="Flavodoxin-like fold" evidence="3">
    <location>
        <begin position="18"/>
        <end position="193"/>
    </location>
</feature>
<name>A0A0U4WMQ8_9PSED</name>
<gene>
    <name evidence="4" type="ORF">APT59_16750</name>
</gene>
<dbReference type="InterPro" id="IPR003680">
    <property type="entry name" value="Flavodoxin_fold"/>
</dbReference>
<dbReference type="Gene3D" id="3.40.50.360">
    <property type="match status" value="1"/>
</dbReference>